<dbReference type="Proteomes" id="UP000281553">
    <property type="component" value="Unassembled WGS sequence"/>
</dbReference>
<proteinExistence type="predicted"/>
<dbReference type="AlphaFoldDB" id="A0A3P7LKB2"/>
<reference evidence="2 3" key="1">
    <citation type="submission" date="2018-11" db="EMBL/GenBank/DDBJ databases">
        <authorList>
            <consortium name="Pathogen Informatics"/>
        </authorList>
    </citation>
    <scope>NUCLEOTIDE SEQUENCE [LARGE SCALE GENOMIC DNA]</scope>
</reference>
<protein>
    <submittedName>
        <fullName evidence="2">Uncharacterized protein</fullName>
    </submittedName>
</protein>
<organism evidence="2 3">
    <name type="scientific">Dibothriocephalus latus</name>
    <name type="common">Fish tapeworm</name>
    <name type="synonym">Diphyllobothrium latum</name>
    <dbReference type="NCBI Taxonomy" id="60516"/>
    <lineage>
        <taxon>Eukaryota</taxon>
        <taxon>Metazoa</taxon>
        <taxon>Spiralia</taxon>
        <taxon>Lophotrochozoa</taxon>
        <taxon>Platyhelminthes</taxon>
        <taxon>Cestoda</taxon>
        <taxon>Eucestoda</taxon>
        <taxon>Diphyllobothriidea</taxon>
        <taxon>Diphyllobothriidae</taxon>
        <taxon>Dibothriocephalus</taxon>
    </lineage>
</organism>
<dbReference type="EMBL" id="UYRU01053263">
    <property type="protein sequence ID" value="VDN12177.1"/>
    <property type="molecule type" value="Genomic_DNA"/>
</dbReference>
<feature type="compositionally biased region" description="Polar residues" evidence="1">
    <location>
        <begin position="1"/>
        <end position="14"/>
    </location>
</feature>
<sequence length="120" mass="12395">MLTSAASAPTTKSEPPTAPSSVGAVTRGSLPLPSRSSLVKGVPVSAGGDETAMNSVPLPRLVERDALEPAPHHTAADLRVLEILRRARDCAADLELESQGKIDLALGFFSTSISASTSFL</sequence>
<evidence type="ECO:0000256" key="1">
    <source>
        <dbReference type="SAM" id="MobiDB-lite"/>
    </source>
</evidence>
<evidence type="ECO:0000313" key="3">
    <source>
        <dbReference type="Proteomes" id="UP000281553"/>
    </source>
</evidence>
<accession>A0A3P7LKB2</accession>
<dbReference type="OrthoDB" id="10388470at2759"/>
<evidence type="ECO:0000313" key="2">
    <source>
        <dbReference type="EMBL" id="VDN12177.1"/>
    </source>
</evidence>
<feature type="region of interest" description="Disordered" evidence="1">
    <location>
        <begin position="1"/>
        <end position="53"/>
    </location>
</feature>
<name>A0A3P7LKB2_DIBLA</name>
<feature type="compositionally biased region" description="Low complexity" evidence="1">
    <location>
        <begin position="29"/>
        <end position="38"/>
    </location>
</feature>
<gene>
    <name evidence="2" type="ORF">DILT_LOCUS8008</name>
</gene>
<keyword evidence="3" id="KW-1185">Reference proteome</keyword>